<dbReference type="Pfam" id="PF23055">
    <property type="entry name" value="DUF7041"/>
    <property type="match status" value="1"/>
</dbReference>
<keyword evidence="3" id="KW-1185">Reference proteome</keyword>
<dbReference type="InterPro" id="IPR055469">
    <property type="entry name" value="DUF7041"/>
</dbReference>
<proteinExistence type="predicted"/>
<gene>
    <name evidence="2" type="ORF">NPIL_65881</name>
</gene>
<evidence type="ECO:0000313" key="3">
    <source>
        <dbReference type="Proteomes" id="UP000887013"/>
    </source>
</evidence>
<dbReference type="EMBL" id="BMAW01100984">
    <property type="protein sequence ID" value="GFS97559.1"/>
    <property type="molecule type" value="Genomic_DNA"/>
</dbReference>
<feature type="domain" description="DUF7041" evidence="1">
    <location>
        <begin position="49"/>
        <end position="89"/>
    </location>
</feature>
<dbReference type="OrthoDB" id="6629714at2759"/>
<evidence type="ECO:0000313" key="2">
    <source>
        <dbReference type="EMBL" id="GFS97559.1"/>
    </source>
</evidence>
<evidence type="ECO:0000259" key="1">
    <source>
        <dbReference type="Pfam" id="PF23055"/>
    </source>
</evidence>
<reference evidence="2" key="1">
    <citation type="submission" date="2020-08" db="EMBL/GenBank/DDBJ databases">
        <title>Multicomponent nature underlies the extraordinary mechanical properties of spider dragline silk.</title>
        <authorList>
            <person name="Kono N."/>
            <person name="Nakamura H."/>
            <person name="Mori M."/>
            <person name="Yoshida Y."/>
            <person name="Ohtoshi R."/>
            <person name="Malay A.D."/>
            <person name="Moran D.A.P."/>
            <person name="Tomita M."/>
            <person name="Numata K."/>
            <person name="Arakawa K."/>
        </authorList>
    </citation>
    <scope>NUCLEOTIDE SEQUENCE</scope>
</reference>
<dbReference type="Proteomes" id="UP000887013">
    <property type="component" value="Unassembled WGS sequence"/>
</dbReference>
<name>A0A8X6N6T1_NEPPI</name>
<sequence>MISKGYFRTSKSSLLHTLICIVDIFNSKEADHPNTSRVLPFQSVAFTPPPFWEEDPKFWFFQINIQFIMAVFTREFTYFHVVVGVLETKRSFVWYCFHYYCIQWPGNEFLAPTIHFR</sequence>
<protein>
    <recommendedName>
        <fullName evidence="1">DUF7041 domain-containing protein</fullName>
    </recommendedName>
</protein>
<comment type="caution">
    <text evidence="2">The sequence shown here is derived from an EMBL/GenBank/DDBJ whole genome shotgun (WGS) entry which is preliminary data.</text>
</comment>
<organism evidence="2 3">
    <name type="scientific">Nephila pilipes</name>
    <name type="common">Giant wood spider</name>
    <name type="synonym">Nephila maculata</name>
    <dbReference type="NCBI Taxonomy" id="299642"/>
    <lineage>
        <taxon>Eukaryota</taxon>
        <taxon>Metazoa</taxon>
        <taxon>Ecdysozoa</taxon>
        <taxon>Arthropoda</taxon>
        <taxon>Chelicerata</taxon>
        <taxon>Arachnida</taxon>
        <taxon>Araneae</taxon>
        <taxon>Araneomorphae</taxon>
        <taxon>Entelegynae</taxon>
        <taxon>Araneoidea</taxon>
        <taxon>Nephilidae</taxon>
        <taxon>Nephila</taxon>
    </lineage>
</organism>
<accession>A0A8X6N6T1</accession>
<dbReference type="AlphaFoldDB" id="A0A8X6N6T1"/>